<evidence type="ECO:0000313" key="3">
    <source>
        <dbReference type="Proteomes" id="UP000485058"/>
    </source>
</evidence>
<comment type="caution">
    <text evidence="2">The sequence shown here is derived from an EMBL/GenBank/DDBJ whole genome shotgun (WGS) entry which is preliminary data.</text>
</comment>
<name>A0A699Z931_HAELA</name>
<protein>
    <submittedName>
        <fullName evidence="2">Uncharacterized protein</fullName>
    </submittedName>
</protein>
<sequence>MKSILGKKGSTEVQEEETVAQGGGDSDEDYSFDEDDEDEDGTTTVMPASRSELAAARLEISKLQEELGEQKALNSGLRGELRKFTALAARLTAQLQPDKAGTAQAAAGVATATVVSVASNLACGTMKEELLATQEVLHGKAELEPSSEQLFLSQLQKVLAIGASAVRLLSLQQQELE</sequence>
<evidence type="ECO:0000313" key="2">
    <source>
        <dbReference type="EMBL" id="GFH15364.1"/>
    </source>
</evidence>
<proteinExistence type="predicted"/>
<dbReference type="EMBL" id="BLLF01000841">
    <property type="protein sequence ID" value="GFH15364.1"/>
    <property type="molecule type" value="Genomic_DNA"/>
</dbReference>
<dbReference type="AlphaFoldDB" id="A0A699Z931"/>
<organism evidence="2 3">
    <name type="scientific">Haematococcus lacustris</name>
    <name type="common">Green alga</name>
    <name type="synonym">Haematococcus pluvialis</name>
    <dbReference type="NCBI Taxonomy" id="44745"/>
    <lineage>
        <taxon>Eukaryota</taxon>
        <taxon>Viridiplantae</taxon>
        <taxon>Chlorophyta</taxon>
        <taxon>core chlorophytes</taxon>
        <taxon>Chlorophyceae</taxon>
        <taxon>CS clade</taxon>
        <taxon>Chlamydomonadales</taxon>
        <taxon>Haematococcaceae</taxon>
        <taxon>Haematococcus</taxon>
    </lineage>
</organism>
<feature type="region of interest" description="Disordered" evidence="1">
    <location>
        <begin position="1"/>
        <end position="48"/>
    </location>
</feature>
<keyword evidence="3" id="KW-1185">Reference proteome</keyword>
<gene>
    <name evidence="2" type="ORF">HaLaN_11580</name>
</gene>
<dbReference type="Proteomes" id="UP000485058">
    <property type="component" value="Unassembled WGS sequence"/>
</dbReference>
<feature type="compositionally biased region" description="Acidic residues" evidence="1">
    <location>
        <begin position="25"/>
        <end position="41"/>
    </location>
</feature>
<accession>A0A699Z931</accession>
<reference evidence="2 3" key="1">
    <citation type="submission" date="2020-02" db="EMBL/GenBank/DDBJ databases">
        <title>Draft genome sequence of Haematococcus lacustris strain NIES-144.</title>
        <authorList>
            <person name="Morimoto D."/>
            <person name="Nakagawa S."/>
            <person name="Yoshida T."/>
            <person name="Sawayama S."/>
        </authorList>
    </citation>
    <scope>NUCLEOTIDE SEQUENCE [LARGE SCALE GENOMIC DNA]</scope>
    <source>
        <strain evidence="2 3">NIES-144</strain>
    </source>
</reference>
<evidence type="ECO:0000256" key="1">
    <source>
        <dbReference type="SAM" id="MobiDB-lite"/>
    </source>
</evidence>